<organism evidence="1 2">
    <name type="scientific">Candidatus Mancarchaeum acidiphilum</name>
    <dbReference type="NCBI Taxonomy" id="1920749"/>
    <lineage>
        <taxon>Archaea</taxon>
        <taxon>Candidatus Micrarchaeota</taxon>
        <taxon>Candidatus Mancarchaeum</taxon>
    </lineage>
</organism>
<dbReference type="AlphaFoldDB" id="A0A218NLX4"/>
<dbReference type="EMBL" id="CP019964">
    <property type="protein sequence ID" value="ASI13473.1"/>
    <property type="molecule type" value="Genomic_DNA"/>
</dbReference>
<name>A0A218NLX4_9ARCH</name>
<dbReference type="Proteomes" id="UP000197679">
    <property type="component" value="Chromosome"/>
</dbReference>
<dbReference type="KEGG" id="marh:Mia14_0134"/>
<evidence type="ECO:0000313" key="2">
    <source>
        <dbReference type="Proteomes" id="UP000197679"/>
    </source>
</evidence>
<keyword evidence="2" id="KW-1185">Reference proteome</keyword>
<proteinExistence type="predicted"/>
<sequence length="183" mass="21627">MATYFEKRSAKKRKSELEKEYVKKDKEFDYMTQNKDELTKRAIGVIESENDDKPLSEEKIKVVSKAVQSTMDYITSNRDRYINHFKDIIKYYDDVKEDDPERIEKLRNFTAPLRDSVISIIEDSLTAEENAMLTDDDKKLIYVVIQVGFIKPYTRHRLAAQKYGDMMRAEDQIINSKKNDVDY</sequence>
<reference evidence="1 2" key="1">
    <citation type="journal article" date="2017" name="Nat. Commun.">
        <title>'ARMAN' archaea depend on association with euryarchaeal host in culture and in situ.</title>
        <authorList>
            <person name="Golyshina O."/>
            <person name="Toshchakov S."/>
            <person name="Makarova K."/>
            <person name="Gavrilov S."/>
            <person name="Korzhenkov A."/>
            <person name="La Cono V."/>
            <person name="Arcadi E."/>
            <person name="Nechitaylo T."/>
            <person name="Ferrer M."/>
            <person name="Kublanov I."/>
            <person name="Wolf Y."/>
            <person name="Yakimov M."/>
            <person name="Golyshin P."/>
            <person name="Slesarev A."/>
            <person name="Kozyavkin S."/>
        </authorList>
    </citation>
    <scope>NUCLEOTIDE SEQUENCE [LARGE SCALE GENOMIC DNA]</scope>
    <source>
        <strain evidence="1 2">Mia14</strain>
    </source>
</reference>
<dbReference type="GeneID" id="33313693"/>
<protein>
    <submittedName>
        <fullName evidence="1">Uncharacterized protein</fullName>
    </submittedName>
</protein>
<dbReference type="RefSeq" id="WP_088819640.1">
    <property type="nucleotide sequence ID" value="NZ_CP019964.1"/>
</dbReference>
<gene>
    <name evidence="1" type="ORF">Mia14_0134</name>
</gene>
<accession>A0A218NLX4</accession>
<evidence type="ECO:0000313" key="1">
    <source>
        <dbReference type="EMBL" id="ASI13473.1"/>
    </source>
</evidence>